<organism evidence="1 2">
    <name type="scientific">Candidatus Onthenecus intestinigallinarum</name>
    <dbReference type="NCBI Taxonomy" id="2840875"/>
    <lineage>
        <taxon>Bacteria</taxon>
        <taxon>Bacillati</taxon>
        <taxon>Bacillota</taxon>
        <taxon>Clostridia</taxon>
        <taxon>Eubacteriales</taxon>
        <taxon>Candidatus Onthenecus</taxon>
    </lineage>
</organism>
<dbReference type="EMBL" id="DVFJ01000008">
    <property type="protein sequence ID" value="HIQ71107.1"/>
    <property type="molecule type" value="Genomic_DNA"/>
</dbReference>
<dbReference type="Proteomes" id="UP000886887">
    <property type="component" value="Unassembled WGS sequence"/>
</dbReference>
<dbReference type="AlphaFoldDB" id="A0A9D1CQ62"/>
<reference evidence="1" key="1">
    <citation type="submission" date="2020-10" db="EMBL/GenBank/DDBJ databases">
        <authorList>
            <person name="Gilroy R."/>
        </authorList>
    </citation>
    <scope>NUCLEOTIDE SEQUENCE</scope>
    <source>
        <strain evidence="1">ChiSxjej2B14-6234</strain>
    </source>
</reference>
<evidence type="ECO:0000313" key="1">
    <source>
        <dbReference type="EMBL" id="HIQ71107.1"/>
    </source>
</evidence>
<proteinExistence type="predicted"/>
<accession>A0A9D1CQ62</accession>
<gene>
    <name evidence="1" type="ORF">IAB73_02710</name>
</gene>
<sequence length="89" mass="9940">MNRMCRRCLLQDMPDEAALLRSVRELIDLLEPRARAPQEAVRRRLEACAACAHLNAGTCALCGCYVELRAAKARMSCPDVPPRWTPTDA</sequence>
<name>A0A9D1CQ62_9FIRM</name>
<evidence type="ECO:0000313" key="2">
    <source>
        <dbReference type="Proteomes" id="UP000886887"/>
    </source>
</evidence>
<dbReference type="InterPro" id="IPR046169">
    <property type="entry name" value="DUF6171"/>
</dbReference>
<reference evidence="1" key="2">
    <citation type="journal article" date="2021" name="PeerJ">
        <title>Extensive microbial diversity within the chicken gut microbiome revealed by metagenomics and culture.</title>
        <authorList>
            <person name="Gilroy R."/>
            <person name="Ravi A."/>
            <person name="Getino M."/>
            <person name="Pursley I."/>
            <person name="Horton D.L."/>
            <person name="Alikhan N.F."/>
            <person name="Baker D."/>
            <person name="Gharbi K."/>
            <person name="Hall N."/>
            <person name="Watson M."/>
            <person name="Adriaenssens E.M."/>
            <person name="Foster-Nyarko E."/>
            <person name="Jarju S."/>
            <person name="Secka A."/>
            <person name="Antonio M."/>
            <person name="Oren A."/>
            <person name="Chaudhuri R.R."/>
            <person name="La Ragione R."/>
            <person name="Hildebrand F."/>
            <person name="Pallen M.J."/>
        </authorList>
    </citation>
    <scope>NUCLEOTIDE SEQUENCE</scope>
    <source>
        <strain evidence="1">ChiSxjej2B14-6234</strain>
    </source>
</reference>
<protein>
    <submittedName>
        <fullName evidence="1">Uncharacterized protein</fullName>
    </submittedName>
</protein>
<comment type="caution">
    <text evidence="1">The sequence shown here is derived from an EMBL/GenBank/DDBJ whole genome shotgun (WGS) entry which is preliminary data.</text>
</comment>
<dbReference type="Pfam" id="PF19668">
    <property type="entry name" value="DUF6171"/>
    <property type="match status" value="1"/>
</dbReference>